<dbReference type="GO" id="GO:0016301">
    <property type="term" value="F:kinase activity"/>
    <property type="evidence" value="ECO:0007669"/>
    <property type="project" value="UniProtKB-KW"/>
</dbReference>
<dbReference type="InterPro" id="IPR018483">
    <property type="entry name" value="Carb_kinase_FGGY_CS"/>
</dbReference>
<name>A0A1H3HME1_EUBBA</name>
<sequence length="506" mass="55054">MGKYLVGMDAGTTGCKVCVFDLEGNLMGSNYREYPCYYPKEGWVEQIPEDMTPALYATCKAAIEKSGVDPKDILAIGLSSQGSVIGLLDEDGKLIRPFVGWQDLRGGAKEIGWIEEQMPREEHYQITGDPLGMCFSIAKLVWLKQNEPENWEKTALFSTHQDYFLKELGADGYYTDFSSASREGMMDINKKEWSRKHHDMLGIPLSKRAEIVAEPGKVVGHIPADIAELTGLAEGTPICIGAHDQNCNTFGSGAVDDGTAVMVMGTFGSCFIASDESIRDPKARLVVKGNHGVGNFTIEAFSNTSASSYRWYRDTFADLEKIAGEVSGVDPYDIINEQIAGVPIGANGITFLPYLQGVSGAKLNDQARATFIGMSLGTTKADMARAVMEGICYEMYDIINAELEAGIHINGIRLTGGAAKSPLWSQMLADICKQPIHLLAASESGCLGAALYAGIGVGEYADAHEAADRAVQITDTYYPNPDNFEAYDKAYKRFNDVYDALNGKIF</sequence>
<keyword evidence="2 4" id="KW-0808">Transferase</keyword>
<evidence type="ECO:0000259" key="6">
    <source>
        <dbReference type="Pfam" id="PF02782"/>
    </source>
</evidence>
<dbReference type="SUPFAM" id="SSF53067">
    <property type="entry name" value="Actin-like ATPase domain"/>
    <property type="match status" value="2"/>
</dbReference>
<evidence type="ECO:0000256" key="1">
    <source>
        <dbReference type="ARBA" id="ARBA00009156"/>
    </source>
</evidence>
<dbReference type="AlphaFoldDB" id="A0A1H3HME1"/>
<comment type="similarity">
    <text evidence="1 4">Belongs to the FGGY kinase family.</text>
</comment>
<accession>A0A1H3HME1</accession>
<dbReference type="Pfam" id="PF00370">
    <property type="entry name" value="FGGY_N"/>
    <property type="match status" value="1"/>
</dbReference>
<keyword evidence="3 4" id="KW-0418">Kinase</keyword>
<feature type="domain" description="Carbohydrate kinase FGGY N-terminal" evidence="5">
    <location>
        <begin position="4"/>
        <end position="251"/>
    </location>
</feature>
<dbReference type="Pfam" id="PF02782">
    <property type="entry name" value="FGGY_C"/>
    <property type="match status" value="1"/>
</dbReference>
<dbReference type="STRING" id="1528.SAMN04488579_11845"/>
<dbReference type="GO" id="GO:0005975">
    <property type="term" value="P:carbohydrate metabolic process"/>
    <property type="evidence" value="ECO:0007669"/>
    <property type="project" value="InterPro"/>
</dbReference>
<dbReference type="PROSITE" id="PS00445">
    <property type="entry name" value="FGGY_KINASES_2"/>
    <property type="match status" value="1"/>
</dbReference>
<evidence type="ECO:0000256" key="3">
    <source>
        <dbReference type="ARBA" id="ARBA00022777"/>
    </source>
</evidence>
<dbReference type="CDD" id="cd07779">
    <property type="entry name" value="ASKHA_NBD_FGGY_YgcE-like"/>
    <property type="match status" value="1"/>
</dbReference>
<dbReference type="InterPro" id="IPR000577">
    <property type="entry name" value="Carb_kinase_FGGY"/>
</dbReference>
<dbReference type="InterPro" id="IPR018484">
    <property type="entry name" value="FGGY_N"/>
</dbReference>
<feature type="domain" description="Carbohydrate kinase FGGY C-terminal" evidence="6">
    <location>
        <begin position="261"/>
        <end position="455"/>
    </location>
</feature>
<dbReference type="PIRSF" id="PIRSF000538">
    <property type="entry name" value="GlpK"/>
    <property type="match status" value="1"/>
</dbReference>
<dbReference type="PANTHER" id="PTHR43095">
    <property type="entry name" value="SUGAR KINASE"/>
    <property type="match status" value="1"/>
</dbReference>
<gene>
    <name evidence="7" type="ORF">SAMN04488579_11845</name>
</gene>
<proteinExistence type="inferred from homology"/>
<dbReference type="Proteomes" id="UP000199652">
    <property type="component" value="Unassembled WGS sequence"/>
</dbReference>
<dbReference type="GO" id="GO:0016773">
    <property type="term" value="F:phosphotransferase activity, alcohol group as acceptor"/>
    <property type="evidence" value="ECO:0007669"/>
    <property type="project" value="InterPro"/>
</dbReference>
<dbReference type="InterPro" id="IPR043129">
    <property type="entry name" value="ATPase_NBD"/>
</dbReference>
<organism evidence="7 8">
    <name type="scientific">Eubacterium barkeri</name>
    <name type="common">Clostridium barkeri</name>
    <dbReference type="NCBI Taxonomy" id="1528"/>
    <lineage>
        <taxon>Bacteria</taxon>
        <taxon>Bacillati</taxon>
        <taxon>Bacillota</taxon>
        <taxon>Clostridia</taxon>
        <taxon>Eubacteriales</taxon>
        <taxon>Eubacteriaceae</taxon>
        <taxon>Eubacterium</taxon>
    </lineage>
</organism>
<evidence type="ECO:0000256" key="4">
    <source>
        <dbReference type="RuleBase" id="RU003733"/>
    </source>
</evidence>
<dbReference type="OrthoDB" id="1762170at2"/>
<dbReference type="RefSeq" id="WP_090246226.1">
    <property type="nucleotide sequence ID" value="NZ_FNOU01000018.1"/>
</dbReference>
<evidence type="ECO:0000313" key="7">
    <source>
        <dbReference type="EMBL" id="SDY16673.1"/>
    </source>
</evidence>
<keyword evidence="8" id="KW-1185">Reference proteome</keyword>
<protein>
    <submittedName>
        <fullName evidence="7">Xylulokinase</fullName>
    </submittedName>
</protein>
<dbReference type="InterPro" id="IPR018485">
    <property type="entry name" value="FGGY_C"/>
</dbReference>
<evidence type="ECO:0000313" key="8">
    <source>
        <dbReference type="Proteomes" id="UP000199652"/>
    </source>
</evidence>
<reference evidence="8" key="1">
    <citation type="submission" date="2016-10" db="EMBL/GenBank/DDBJ databases">
        <authorList>
            <person name="Varghese N."/>
            <person name="Submissions S."/>
        </authorList>
    </citation>
    <scope>NUCLEOTIDE SEQUENCE [LARGE SCALE GENOMIC DNA]</scope>
    <source>
        <strain evidence="8">VPI 5359</strain>
    </source>
</reference>
<dbReference type="PANTHER" id="PTHR43095:SF5">
    <property type="entry name" value="XYLULOSE KINASE"/>
    <property type="match status" value="1"/>
</dbReference>
<dbReference type="InterPro" id="IPR050406">
    <property type="entry name" value="FGGY_Carb_Kinase"/>
</dbReference>
<dbReference type="Gene3D" id="3.30.420.40">
    <property type="match status" value="2"/>
</dbReference>
<evidence type="ECO:0000256" key="2">
    <source>
        <dbReference type="ARBA" id="ARBA00022679"/>
    </source>
</evidence>
<evidence type="ECO:0000259" key="5">
    <source>
        <dbReference type="Pfam" id="PF00370"/>
    </source>
</evidence>
<dbReference type="EMBL" id="FNOU01000018">
    <property type="protein sequence ID" value="SDY16673.1"/>
    <property type="molecule type" value="Genomic_DNA"/>
</dbReference>